<dbReference type="PIRSF" id="PIRSF036630">
    <property type="entry name" value="UCP036630"/>
    <property type="match status" value="1"/>
</dbReference>
<dbReference type="Proteomes" id="UP000245839">
    <property type="component" value="Unassembled WGS sequence"/>
</dbReference>
<evidence type="ECO:0000313" key="8">
    <source>
        <dbReference type="Proteomes" id="UP000251571"/>
    </source>
</evidence>
<gene>
    <name evidence="5" type="ORF">BCF38_10985</name>
    <name evidence="6" type="ORF">SAMN05421539_10985</name>
</gene>
<name>A0A2Y9C8I6_9RHOB</name>
<dbReference type="EMBL" id="UETC01000009">
    <property type="protein sequence ID" value="SSA49223.1"/>
    <property type="molecule type" value="Genomic_DNA"/>
</dbReference>
<reference evidence="8" key="2">
    <citation type="submission" date="2016-10" db="EMBL/GenBank/DDBJ databases">
        <authorList>
            <person name="Varghese N."/>
            <person name="Submissions S."/>
        </authorList>
    </citation>
    <scope>NUCLEOTIDE SEQUENCE [LARGE SCALE GENOMIC DNA]</scope>
    <source>
        <strain evidence="8">DSM 25227</strain>
    </source>
</reference>
<accession>A0A2Y9C8I6</accession>
<dbReference type="Proteomes" id="UP000251571">
    <property type="component" value="Unassembled WGS sequence"/>
</dbReference>
<organism evidence="6 8">
    <name type="scientific">Jannaschia seohaensis</name>
    <dbReference type="NCBI Taxonomy" id="475081"/>
    <lineage>
        <taxon>Bacteria</taxon>
        <taxon>Pseudomonadati</taxon>
        <taxon>Pseudomonadota</taxon>
        <taxon>Alphaproteobacteria</taxon>
        <taxon>Rhodobacterales</taxon>
        <taxon>Roseobacteraceae</taxon>
        <taxon>Jannaschia</taxon>
    </lineage>
</organism>
<feature type="domain" description="Phosphomevalonate dehydratase small subunit-like" evidence="3">
    <location>
        <begin position="21"/>
        <end position="102"/>
    </location>
</feature>
<dbReference type="GO" id="GO:0016829">
    <property type="term" value="F:lyase activity"/>
    <property type="evidence" value="ECO:0007669"/>
    <property type="project" value="UniProtKB-KW"/>
</dbReference>
<evidence type="ECO:0000313" key="6">
    <source>
        <dbReference type="EMBL" id="SSA49223.1"/>
    </source>
</evidence>
<evidence type="ECO:0000256" key="1">
    <source>
        <dbReference type="ARBA" id="ARBA00023004"/>
    </source>
</evidence>
<proteinExistence type="predicted"/>
<dbReference type="InterPro" id="IPR007506">
    <property type="entry name" value="PMDh-L-like_dom"/>
</dbReference>
<keyword evidence="2" id="KW-0456">Lyase</keyword>
<evidence type="ECO:0000313" key="7">
    <source>
        <dbReference type="Proteomes" id="UP000245839"/>
    </source>
</evidence>
<dbReference type="InterPro" id="IPR012047">
    <property type="entry name" value="AcnX"/>
</dbReference>
<evidence type="ECO:0008006" key="9">
    <source>
        <dbReference type="Google" id="ProtNLM"/>
    </source>
</evidence>
<evidence type="ECO:0000313" key="5">
    <source>
        <dbReference type="EMBL" id="PWJ16200.1"/>
    </source>
</evidence>
<keyword evidence="1" id="KW-0408">Iron</keyword>
<reference evidence="6" key="1">
    <citation type="submission" date="2016-10" db="EMBL/GenBank/DDBJ databases">
        <authorList>
            <person name="Cai Z."/>
        </authorList>
    </citation>
    <scope>NUCLEOTIDE SEQUENCE [LARGE SCALE GENOMIC DNA]</scope>
    <source>
        <strain evidence="6">DSM 25227</strain>
    </source>
</reference>
<evidence type="ECO:0000259" key="3">
    <source>
        <dbReference type="Pfam" id="PF01989"/>
    </source>
</evidence>
<dbReference type="Gene3D" id="3.50.30.10">
    <property type="entry name" value="Phosphohistidine domain"/>
    <property type="match status" value="1"/>
</dbReference>
<keyword evidence="7" id="KW-1185">Reference proteome</keyword>
<dbReference type="InterPro" id="IPR002840">
    <property type="entry name" value="PMDh-S-like_dom"/>
</dbReference>
<dbReference type="AlphaFoldDB" id="A0A2Y9C8I6"/>
<evidence type="ECO:0000256" key="2">
    <source>
        <dbReference type="ARBA" id="ARBA00023239"/>
    </source>
</evidence>
<dbReference type="Pfam" id="PF01989">
    <property type="entry name" value="AcnX_swivel_put"/>
    <property type="match status" value="1"/>
</dbReference>
<sequence>MNRLVVPGLASGPVLALDEPISFWGGVDPATGRIVDAFHPQRGECVSGCVLVLPGTRGSCTGSGVLLELALTGRAPAALVFRDAEDVATTGALVAAELFGLALPVVRLEPGAFAQVARADDLRIEGATLTADGEAIPLRAGGADALELSPQDRAMLDGAEGPAPAFAMRVLVALAAVQGAPRLIPITRAHIDGCIHAAPAFLRFAEAMVAMGAKVRVPTTTNAISVDREGWRAQGVAEAVGAPAARLADAYVEMGARPSFTCAPYLLEDAPAEGEAVAWGESNAVIYANSVLGARTAKLPDFMDLCAAVTGRVPLAGMYAEAARAPQMTVAVDWPEGAEDAIWPLLGWLIGRAAPDRVPLVTGLEAADRSPDDLKALCAAFGTTSAAPMLRLASGAEERPGPVVRIDRDSLRAGWDRLAAGPEAVDLVAIGSPHASLAEMRRLADLLDGARCAIDCLVTVGRDVARVASREGVMPRLLQAGVRVVPDLCWCSISEPVFPPAAREVLTNSGKYAHYGPGLHGRRVRLAPLDACAEAACTGRAPTARPPWL</sequence>
<protein>
    <recommendedName>
        <fullName evidence="9">Aconitase subunit 1</fullName>
    </recommendedName>
</protein>
<feature type="domain" description="Phosphomevalonate dehydratase large subunit-like" evidence="4">
    <location>
        <begin position="146"/>
        <end position="533"/>
    </location>
</feature>
<dbReference type="PANTHER" id="PTHR36577">
    <property type="entry name" value="DUF521 DOMAIN PROTEIN (AFU_ORTHOLOGUE AFUA_6G00490)"/>
    <property type="match status" value="1"/>
</dbReference>
<dbReference type="RefSeq" id="WP_109565408.1">
    <property type="nucleotide sequence ID" value="NZ_QGDJ01000009.1"/>
</dbReference>
<dbReference type="CDD" id="cd01356">
    <property type="entry name" value="AcnX_swivel"/>
    <property type="match status" value="1"/>
</dbReference>
<dbReference type="OrthoDB" id="1550274at2"/>
<dbReference type="SUPFAM" id="SSF52016">
    <property type="entry name" value="LeuD/IlvD-like"/>
    <property type="match status" value="1"/>
</dbReference>
<reference evidence="5 7" key="3">
    <citation type="submission" date="2018-03" db="EMBL/GenBank/DDBJ databases">
        <title>Genomic Encyclopedia of Archaeal and Bacterial Type Strains, Phase II (KMG-II): from individual species to whole genera.</title>
        <authorList>
            <person name="Goeker M."/>
        </authorList>
    </citation>
    <scope>NUCLEOTIDE SEQUENCE [LARGE SCALE GENOMIC DNA]</scope>
    <source>
        <strain evidence="5 7">DSM 25227</strain>
    </source>
</reference>
<dbReference type="EMBL" id="QGDJ01000009">
    <property type="protein sequence ID" value="PWJ16200.1"/>
    <property type="molecule type" value="Genomic_DNA"/>
</dbReference>
<evidence type="ECO:0000259" key="4">
    <source>
        <dbReference type="Pfam" id="PF04412"/>
    </source>
</evidence>
<dbReference type="PANTHER" id="PTHR36577:SF3">
    <property type="entry name" value="DUF521 DOMAIN PROTEIN (AFU_ORTHOLOGUE AFUA_6G00490)"/>
    <property type="match status" value="1"/>
</dbReference>
<dbReference type="Pfam" id="PF04412">
    <property type="entry name" value="AcnX"/>
    <property type="match status" value="1"/>
</dbReference>